<protein>
    <submittedName>
        <fullName evidence="2">Uncharacterized protein</fullName>
    </submittedName>
</protein>
<feature type="chain" id="PRO_5020551418" evidence="1">
    <location>
        <begin position="29"/>
        <end position="152"/>
    </location>
</feature>
<keyword evidence="3" id="KW-1185">Reference proteome</keyword>
<evidence type="ECO:0000313" key="3">
    <source>
        <dbReference type="Proteomes" id="UP000317650"/>
    </source>
</evidence>
<dbReference type="AlphaFoldDB" id="A0A4S8J7L6"/>
<feature type="signal peptide" evidence="1">
    <location>
        <begin position="1"/>
        <end position="28"/>
    </location>
</feature>
<evidence type="ECO:0000313" key="2">
    <source>
        <dbReference type="EMBL" id="THU57583.1"/>
    </source>
</evidence>
<dbReference type="Proteomes" id="UP000317650">
    <property type="component" value="Chromosome 3"/>
</dbReference>
<gene>
    <name evidence="2" type="ORF">C4D60_Mb03t05050</name>
</gene>
<sequence length="152" mass="16641">MAFVLVGVVFLLLFLVVVVVCFLHRVGGGEERRQRRADEGGVGGPPHLARHEQPPALVEGVLGLHQLPRARHGRVRQARERLGLPREEVGQASPATNPFLFLAASTSFPSSCPSPWRRSGRLTWSFSPTLGSTRDDILLFFSSFLLRSGASC</sequence>
<organism evidence="2 3">
    <name type="scientific">Musa balbisiana</name>
    <name type="common">Banana</name>
    <dbReference type="NCBI Taxonomy" id="52838"/>
    <lineage>
        <taxon>Eukaryota</taxon>
        <taxon>Viridiplantae</taxon>
        <taxon>Streptophyta</taxon>
        <taxon>Embryophyta</taxon>
        <taxon>Tracheophyta</taxon>
        <taxon>Spermatophyta</taxon>
        <taxon>Magnoliopsida</taxon>
        <taxon>Liliopsida</taxon>
        <taxon>Zingiberales</taxon>
        <taxon>Musaceae</taxon>
        <taxon>Musa</taxon>
    </lineage>
</organism>
<keyword evidence="1" id="KW-0732">Signal</keyword>
<name>A0A4S8J7L6_MUSBA</name>
<proteinExistence type="predicted"/>
<reference evidence="2 3" key="1">
    <citation type="journal article" date="2019" name="Nat. Plants">
        <title>Genome sequencing of Musa balbisiana reveals subgenome evolution and function divergence in polyploid bananas.</title>
        <authorList>
            <person name="Yao X."/>
        </authorList>
    </citation>
    <scope>NUCLEOTIDE SEQUENCE [LARGE SCALE GENOMIC DNA]</scope>
    <source>
        <strain evidence="3">cv. DH-PKW</strain>
        <tissue evidence="2">Leaves</tissue>
    </source>
</reference>
<dbReference type="EMBL" id="PYDT01000006">
    <property type="protein sequence ID" value="THU57583.1"/>
    <property type="molecule type" value="Genomic_DNA"/>
</dbReference>
<accession>A0A4S8J7L6</accession>
<comment type="caution">
    <text evidence="2">The sequence shown here is derived from an EMBL/GenBank/DDBJ whole genome shotgun (WGS) entry which is preliminary data.</text>
</comment>
<evidence type="ECO:0000256" key="1">
    <source>
        <dbReference type="SAM" id="SignalP"/>
    </source>
</evidence>